<dbReference type="EMBL" id="CP036271">
    <property type="protein sequence ID" value="QDT53781.1"/>
    <property type="molecule type" value="Genomic_DNA"/>
</dbReference>
<evidence type="ECO:0000313" key="2">
    <source>
        <dbReference type="Proteomes" id="UP000315700"/>
    </source>
</evidence>
<reference evidence="1 2" key="1">
    <citation type="submission" date="2019-02" db="EMBL/GenBank/DDBJ databases">
        <title>Deep-cultivation of Planctomycetes and their phenomic and genomic characterization uncovers novel biology.</title>
        <authorList>
            <person name="Wiegand S."/>
            <person name="Jogler M."/>
            <person name="Boedeker C."/>
            <person name="Pinto D."/>
            <person name="Vollmers J."/>
            <person name="Rivas-Marin E."/>
            <person name="Kohn T."/>
            <person name="Peeters S.H."/>
            <person name="Heuer A."/>
            <person name="Rast P."/>
            <person name="Oberbeckmann S."/>
            <person name="Bunk B."/>
            <person name="Jeske O."/>
            <person name="Meyerdierks A."/>
            <person name="Storesund J.E."/>
            <person name="Kallscheuer N."/>
            <person name="Luecker S."/>
            <person name="Lage O.M."/>
            <person name="Pohl T."/>
            <person name="Merkel B.J."/>
            <person name="Hornburger P."/>
            <person name="Mueller R.-W."/>
            <person name="Bruemmer F."/>
            <person name="Labrenz M."/>
            <person name="Spormann A.M."/>
            <person name="Op den Camp H."/>
            <person name="Overmann J."/>
            <person name="Amann R."/>
            <person name="Jetten M.S.M."/>
            <person name="Mascher T."/>
            <person name="Medema M.H."/>
            <person name="Devos D.P."/>
            <person name="Kaster A.-K."/>
            <person name="Ovreas L."/>
            <person name="Rohde M."/>
            <person name="Galperin M.Y."/>
            <person name="Jogler C."/>
        </authorList>
    </citation>
    <scope>NUCLEOTIDE SEQUENCE [LARGE SCALE GENOMIC DNA]</scope>
    <source>
        <strain evidence="1 2">Pan44</strain>
    </source>
</reference>
<dbReference type="AlphaFoldDB" id="A0A517SCC7"/>
<name>A0A517SCC7_9PLAN</name>
<protein>
    <submittedName>
        <fullName evidence="1">Uncharacterized protein</fullName>
    </submittedName>
</protein>
<proteinExistence type="predicted"/>
<dbReference type="InParanoid" id="A0A517SCC7"/>
<gene>
    <name evidence="1" type="ORF">Pan44_18050</name>
</gene>
<evidence type="ECO:0000313" key="1">
    <source>
        <dbReference type="EMBL" id="QDT53781.1"/>
    </source>
</evidence>
<sequence length="236" mass="26098">MAQAAPRNPRISLNKLGEYCTTATAVRRRAIVRDQRNPPDVVVARYTKAMDPIEQFLVSGGEDTTPIDRAIVRLRNSTPTSSWSLDDANNTADALRHFLAVADQLPMDGVTWVRGENSPSPLQIAGVRISVRPDFILRFTSRTGEQRVGALKLHFIKGDAQALSEQGQEFVAAICHRWLLDNSQNRVPDKSHCFSLDLFRERLVRAPNAVVRTMNIVEASCAEYATAWAAQANAGS</sequence>
<dbReference type="KEGG" id="ccos:Pan44_18050"/>
<organism evidence="1 2">
    <name type="scientific">Caulifigura coniformis</name>
    <dbReference type="NCBI Taxonomy" id="2527983"/>
    <lineage>
        <taxon>Bacteria</taxon>
        <taxon>Pseudomonadati</taxon>
        <taxon>Planctomycetota</taxon>
        <taxon>Planctomycetia</taxon>
        <taxon>Planctomycetales</taxon>
        <taxon>Planctomycetaceae</taxon>
        <taxon>Caulifigura</taxon>
    </lineage>
</organism>
<accession>A0A517SCC7</accession>
<dbReference type="Proteomes" id="UP000315700">
    <property type="component" value="Chromosome"/>
</dbReference>
<keyword evidence="2" id="KW-1185">Reference proteome</keyword>